<dbReference type="PANTHER" id="PTHR33546:SF1">
    <property type="entry name" value="LARGE, MULTIFUNCTIONAL SECRETED PROTEIN"/>
    <property type="match status" value="1"/>
</dbReference>
<dbReference type="AlphaFoldDB" id="A0A1N6DIZ2"/>
<dbReference type="EMBL" id="FSRA01000001">
    <property type="protein sequence ID" value="SIN70687.1"/>
    <property type="molecule type" value="Genomic_DNA"/>
</dbReference>
<organism evidence="8 9">
    <name type="scientific">Chitinophaga niabensis</name>
    <dbReference type="NCBI Taxonomy" id="536979"/>
    <lineage>
        <taxon>Bacteria</taxon>
        <taxon>Pseudomonadati</taxon>
        <taxon>Bacteroidota</taxon>
        <taxon>Chitinophagia</taxon>
        <taxon>Chitinophagales</taxon>
        <taxon>Chitinophagaceae</taxon>
        <taxon>Chitinophaga</taxon>
    </lineage>
</organism>
<dbReference type="Pfam" id="PF00127">
    <property type="entry name" value="Copper-bind"/>
    <property type="match status" value="1"/>
</dbReference>
<dbReference type="InterPro" id="IPR029010">
    <property type="entry name" value="ThuA-like"/>
</dbReference>
<keyword evidence="1" id="KW-0813">Transport</keyword>
<reference evidence="9" key="1">
    <citation type="submission" date="2016-11" db="EMBL/GenBank/DDBJ databases">
        <authorList>
            <person name="Varghese N."/>
            <person name="Submissions S."/>
        </authorList>
    </citation>
    <scope>NUCLEOTIDE SEQUENCE [LARGE SCALE GENOMIC DNA]</scope>
    <source>
        <strain evidence="9">DSM 24787</strain>
    </source>
</reference>
<evidence type="ECO:0000259" key="7">
    <source>
        <dbReference type="Pfam" id="PF23500"/>
    </source>
</evidence>
<dbReference type="Pfam" id="PF06283">
    <property type="entry name" value="ThuA"/>
    <property type="match status" value="1"/>
</dbReference>
<dbReference type="InterPro" id="IPR000923">
    <property type="entry name" value="BlueCu_1"/>
</dbReference>
<protein>
    <submittedName>
        <fullName evidence="8">Putative membrane-bound dehydrogenase domain-containing protein</fullName>
    </submittedName>
</protein>
<dbReference type="InterPro" id="IPR055557">
    <property type="entry name" value="DUF7133"/>
</dbReference>
<evidence type="ECO:0000259" key="5">
    <source>
        <dbReference type="Pfam" id="PF00127"/>
    </source>
</evidence>
<dbReference type="InterPro" id="IPR029062">
    <property type="entry name" value="Class_I_gatase-like"/>
</dbReference>
<dbReference type="Gene3D" id="1.25.10.10">
    <property type="entry name" value="Leucine-rich Repeat Variant"/>
    <property type="match status" value="1"/>
</dbReference>
<dbReference type="Gene3D" id="2.60.40.420">
    <property type="entry name" value="Cupredoxins - blue copper proteins"/>
    <property type="match status" value="1"/>
</dbReference>
<dbReference type="CDD" id="cd04233">
    <property type="entry name" value="Auracyanin"/>
    <property type="match status" value="1"/>
</dbReference>
<dbReference type="GO" id="GO:0009055">
    <property type="term" value="F:electron transfer activity"/>
    <property type="evidence" value="ECO:0007669"/>
    <property type="project" value="InterPro"/>
</dbReference>
<dbReference type="SUPFAM" id="SSF48371">
    <property type="entry name" value="ARM repeat"/>
    <property type="match status" value="1"/>
</dbReference>
<evidence type="ECO:0000256" key="3">
    <source>
        <dbReference type="ARBA" id="ARBA00022982"/>
    </source>
</evidence>
<dbReference type="Gene3D" id="3.40.50.880">
    <property type="match status" value="1"/>
</dbReference>
<dbReference type="InterPro" id="IPR011989">
    <property type="entry name" value="ARM-like"/>
</dbReference>
<dbReference type="InterPro" id="IPR028871">
    <property type="entry name" value="BlueCu_1_BS"/>
</dbReference>
<feature type="domain" description="ThuA-like" evidence="6">
    <location>
        <begin position="40"/>
        <end position="234"/>
    </location>
</feature>
<dbReference type="NCBIfam" id="TIGR02604">
    <property type="entry name" value="Piru_Ver_Nterm"/>
    <property type="match status" value="1"/>
</dbReference>
<dbReference type="InterPro" id="IPR013428">
    <property type="entry name" value="Membrane-bound_put_N"/>
</dbReference>
<sequence>MLWKVNFTASVCLIIAPLLFISAGKQHSSDVPRRLEILFLGHKSKHHDSEKLAEIFTKEYFKDGINISYTTDPNDLNEANLKWYDGLIVYANHDSITKPQETALLNFVRSGKGFIPLHSASYCFRNSPEVVEMIGGQFKSHQYDSFPAVILKPEHPVMKGITAFVTKDETYVHDKISKNIEVLTERVEGTHHEPYTWVRPYGKGRVFYTAYGHDDNTFNNPGFLALVKNGILWAVGDEARANLSSYKIAQPVYVDGPVPNYEKRDPAPKVQLPLTPEESMSLIQVPVGFGLQLFAAEPDIVNPIYMNWDEKGRLWVIETVDYPNEIKNDDEGDDRIKICEDTDGDGKADKFTIFADKLNIPTSFTFVNGGIIVSQAPSFLFLKDTNGDDKADIRQPMVHGWGKSDTHAQASNLRYGVDNKIWGVVGYSGFKGKSGKDSLRFSQGVYRFDPDGKGLEYISSTSNNTWGLGFSEEFDVFISTANNTHSGFMGIPNRYFEKAKLRSGGVEKIDAHYAMHVATKNLRQVDVFGGFTAAAGHSLYTARTFPQEYWNRIAFVTEPTGRLIHKHVLKQVGAGFKEDGDDWNMLVSADEWAGPIQAEVGPDGALWVTDWYDFIIQHNPTPAPDWGGYKAENGKGNAYINPLRDHERGRIYRIYNKNNDQKNTTQLSKSDTEGLIKALSSDNMFWRLTAQRLLIEDKNKTVLPALYKIIQDKELDGAGINAPAIHALWTLKGLQALDGTNPQALAVAAGALNHPSAGVRRAAIQVLPASPATFLAIQKAKLFEDKDLRVRLAAVLATTEMKPSAAIGNVLVNMAEQEENTDDTWLKQALTISGKLNQETFRAAFRKRGLNENPALIQASVAQRLAFGERLSSLSLRRARPGNDAPAPEVADKELLLSGNIETRQGAALNGVVAAQGNKANGYGLYVLNNKMHFVVNQDGKAFEAVSTGDLPSNLSFKAGLQKNGTMQLIINDKEAATAKATGLFKKELSLPLRVGYDNSKGDDRVAGYPDSLFFLNANLVNARLETLAGLTSATATTDKDVKIDRTIVVKVIKDVMKYDQQLITVKAGITIQFVFQNTDFMQHNFLLVKPNTKEKVGAAADKLAQDPNGVKMQYVPKIPEVLLSTPLVNPGGKFTATFKIPATPGDYPYICTFPGHWRIMNGILRVTK</sequence>
<name>A0A1N6DIZ2_9BACT</name>
<gene>
    <name evidence="8" type="ORF">SAMN04488055_0795</name>
</gene>
<dbReference type="InterPro" id="IPR011042">
    <property type="entry name" value="6-blade_b-propeller_TolB-like"/>
</dbReference>
<keyword evidence="9" id="KW-1185">Reference proteome</keyword>
<dbReference type="Gene3D" id="2.120.10.30">
    <property type="entry name" value="TolB, C-terminal domain"/>
    <property type="match status" value="1"/>
</dbReference>
<dbReference type="SUPFAM" id="SSF52317">
    <property type="entry name" value="Class I glutamine amidotransferase-like"/>
    <property type="match status" value="1"/>
</dbReference>
<feature type="domain" description="DUF7133" evidence="7">
    <location>
        <begin position="276"/>
        <end position="657"/>
    </location>
</feature>
<feature type="domain" description="Blue (type 1) copper" evidence="5">
    <location>
        <begin position="1050"/>
        <end position="1167"/>
    </location>
</feature>
<keyword evidence="4" id="KW-0186">Copper</keyword>
<dbReference type="InterPro" id="IPR016024">
    <property type="entry name" value="ARM-type_fold"/>
</dbReference>
<evidence type="ECO:0000313" key="9">
    <source>
        <dbReference type="Proteomes" id="UP000185003"/>
    </source>
</evidence>
<accession>A0A1N6DIZ2</accession>
<evidence type="ECO:0000256" key="4">
    <source>
        <dbReference type="ARBA" id="ARBA00023008"/>
    </source>
</evidence>
<dbReference type="Pfam" id="PF23500">
    <property type="entry name" value="DUF7133"/>
    <property type="match status" value="1"/>
</dbReference>
<dbReference type="PANTHER" id="PTHR33546">
    <property type="entry name" value="LARGE, MULTIFUNCTIONAL SECRETED PROTEIN-RELATED"/>
    <property type="match status" value="1"/>
</dbReference>
<keyword evidence="2" id="KW-0479">Metal-binding</keyword>
<evidence type="ECO:0000313" key="8">
    <source>
        <dbReference type="EMBL" id="SIN70687.1"/>
    </source>
</evidence>
<dbReference type="STRING" id="536979.SAMN04488055_0795"/>
<evidence type="ECO:0000256" key="2">
    <source>
        <dbReference type="ARBA" id="ARBA00022723"/>
    </source>
</evidence>
<evidence type="ECO:0000256" key="1">
    <source>
        <dbReference type="ARBA" id="ARBA00022448"/>
    </source>
</evidence>
<evidence type="ECO:0000259" key="6">
    <source>
        <dbReference type="Pfam" id="PF06283"/>
    </source>
</evidence>
<dbReference type="PROSITE" id="PS00196">
    <property type="entry name" value="COPPER_BLUE"/>
    <property type="match status" value="1"/>
</dbReference>
<dbReference type="RefSeq" id="WP_074238006.1">
    <property type="nucleotide sequence ID" value="NZ_FSRA01000001.1"/>
</dbReference>
<dbReference type="InterPro" id="IPR008972">
    <property type="entry name" value="Cupredoxin"/>
</dbReference>
<dbReference type="GO" id="GO:0005507">
    <property type="term" value="F:copper ion binding"/>
    <property type="evidence" value="ECO:0007669"/>
    <property type="project" value="InterPro"/>
</dbReference>
<proteinExistence type="predicted"/>
<dbReference type="Proteomes" id="UP000185003">
    <property type="component" value="Unassembled WGS sequence"/>
</dbReference>
<dbReference type="SUPFAM" id="SSF63829">
    <property type="entry name" value="Calcium-dependent phosphotriesterase"/>
    <property type="match status" value="1"/>
</dbReference>
<keyword evidence="3" id="KW-0249">Electron transport</keyword>
<dbReference type="SUPFAM" id="SSF49503">
    <property type="entry name" value="Cupredoxins"/>
    <property type="match status" value="1"/>
</dbReference>
<dbReference type="OrthoDB" id="9808161at2"/>